<proteinExistence type="predicted"/>
<accession>A0A8H7XPY9</accession>
<dbReference type="InterPro" id="IPR032675">
    <property type="entry name" value="LRR_dom_sf"/>
</dbReference>
<comment type="caution">
    <text evidence="1">The sequence shown here is derived from an EMBL/GenBank/DDBJ whole genome shotgun (WGS) entry which is preliminary data.</text>
</comment>
<dbReference type="Gene3D" id="3.80.10.10">
    <property type="entry name" value="Ribonuclease Inhibitor"/>
    <property type="match status" value="1"/>
</dbReference>
<protein>
    <recommendedName>
        <fullName evidence="2">F-box domain-containing protein</fullName>
    </recommendedName>
</protein>
<organism evidence="1">
    <name type="scientific">Psilocybe cubensis</name>
    <name type="common">Psychedelic mushroom</name>
    <name type="synonym">Stropharia cubensis</name>
    <dbReference type="NCBI Taxonomy" id="181762"/>
    <lineage>
        <taxon>Eukaryota</taxon>
        <taxon>Fungi</taxon>
        <taxon>Dikarya</taxon>
        <taxon>Basidiomycota</taxon>
        <taxon>Agaricomycotina</taxon>
        <taxon>Agaricomycetes</taxon>
        <taxon>Agaricomycetidae</taxon>
        <taxon>Agaricales</taxon>
        <taxon>Agaricineae</taxon>
        <taxon>Strophariaceae</taxon>
        <taxon>Psilocybe</taxon>
    </lineage>
</organism>
<evidence type="ECO:0000313" key="1">
    <source>
        <dbReference type="EMBL" id="KAG5163424.1"/>
    </source>
</evidence>
<reference evidence="1" key="1">
    <citation type="submission" date="2021-02" db="EMBL/GenBank/DDBJ databases">
        <title>Psilocybe cubensis genome.</title>
        <authorList>
            <person name="Mckernan K.J."/>
            <person name="Crawford S."/>
            <person name="Trippe A."/>
            <person name="Kane L.T."/>
            <person name="Mclaughlin S."/>
        </authorList>
    </citation>
    <scope>NUCLEOTIDE SEQUENCE [LARGE SCALE GENOMIC DNA]</scope>
    <source>
        <strain evidence="1">MGC-MH-2018</strain>
    </source>
</reference>
<dbReference type="SUPFAM" id="SSF52047">
    <property type="entry name" value="RNI-like"/>
    <property type="match status" value="1"/>
</dbReference>
<dbReference type="OrthoDB" id="3541472at2759"/>
<gene>
    <name evidence="1" type="ORF">JR316_011771</name>
</gene>
<evidence type="ECO:0008006" key="2">
    <source>
        <dbReference type="Google" id="ProtNLM"/>
    </source>
</evidence>
<name>A0A8H7XPY9_PSICU</name>
<dbReference type="AlphaFoldDB" id="A0A8H7XPY9"/>
<dbReference type="EMBL" id="JAFIQS010000015">
    <property type="protein sequence ID" value="KAG5163424.1"/>
    <property type="molecule type" value="Genomic_DNA"/>
</dbReference>
<sequence>MAPTLNIPDSLLRLAPEIILAIGNELGLPDIKRFRLSCKAVAAILHHEVFRTVHLEVCKENMVKGVRKIEALAAGKHPACAAARVLSIGMLAPAASRAVLASTIWSPSPYPEETSEAADARKRLAAHLFDAITSLRGVNSVIWEEHEHDCYPASRIAMNAIKELPSLRSVRFRFESWPQIPLELDCLNDLTEISIKTGVAFPPYAELIFDNVAKAIAQNPNLRSIDICNTGIDHLHAYNSLHNLFRLYPRTAPPLGLVNLKLKSVNLCLDDAVVMRHLISLKSISLEDIHPHPSHTSLFYTSLPSDVWRVLDSNGIHLEEITLDEAPPSFIDYLSSYSGLKRLRFIDNPCKPADGTADLFFEKALLGHAQSLECLEIVPPYPEGRWCFSGSNSGRFSIFSKLKHLAVNFQLSDLQDFDHVGEKRSSSPLDPFVSKINTLNHFTRSDSTP</sequence>